<organism evidence="1 2">
    <name type="scientific">Variovorax rhizosphaerae</name>
    <dbReference type="NCBI Taxonomy" id="1836200"/>
    <lineage>
        <taxon>Bacteria</taxon>
        <taxon>Pseudomonadati</taxon>
        <taxon>Pseudomonadota</taxon>
        <taxon>Betaproteobacteria</taxon>
        <taxon>Burkholderiales</taxon>
        <taxon>Comamonadaceae</taxon>
        <taxon>Variovorax</taxon>
    </lineage>
</organism>
<dbReference type="RefSeq" id="WP_340340392.1">
    <property type="nucleotide sequence ID" value="NZ_JBBKZT010000001.1"/>
</dbReference>
<name>A0ABU8WCI6_9BURK</name>
<keyword evidence="2" id="KW-1185">Reference proteome</keyword>
<dbReference type="EMBL" id="JBBKZT010000001">
    <property type="protein sequence ID" value="MEJ8845211.1"/>
    <property type="molecule type" value="Genomic_DNA"/>
</dbReference>
<comment type="caution">
    <text evidence="1">The sequence shown here is derived from an EMBL/GenBank/DDBJ whole genome shotgun (WGS) entry which is preliminary data.</text>
</comment>
<sequence length="67" mass="7285">MVGLGTSVLRKSFDDLVDDPEGSKTVAKYAVQKLGIPDAITGNAELNRWLTGNWKISEDSRPAPLNK</sequence>
<accession>A0ABU8WCI6</accession>
<dbReference type="Proteomes" id="UP001385892">
    <property type="component" value="Unassembled WGS sequence"/>
</dbReference>
<evidence type="ECO:0000313" key="1">
    <source>
        <dbReference type="EMBL" id="MEJ8845211.1"/>
    </source>
</evidence>
<protein>
    <submittedName>
        <fullName evidence="1">Uncharacterized protein</fullName>
    </submittedName>
</protein>
<reference evidence="1 2" key="1">
    <citation type="submission" date="2024-03" db="EMBL/GenBank/DDBJ databases">
        <title>Novel species of the genus Variovorax.</title>
        <authorList>
            <person name="Liu Q."/>
            <person name="Xin Y.-H."/>
        </authorList>
    </citation>
    <scope>NUCLEOTIDE SEQUENCE [LARGE SCALE GENOMIC DNA]</scope>
    <source>
        <strain evidence="1 2">KACC 18900</strain>
    </source>
</reference>
<gene>
    <name evidence="1" type="ORF">WKW82_01015</name>
</gene>
<evidence type="ECO:0000313" key="2">
    <source>
        <dbReference type="Proteomes" id="UP001385892"/>
    </source>
</evidence>
<proteinExistence type="predicted"/>